<keyword evidence="2" id="KW-1185">Reference proteome</keyword>
<proteinExistence type="predicted"/>
<dbReference type="AlphaFoldDB" id="A0A6A6SWJ7"/>
<sequence>MRLWAVPLGTFPNVSEALWTHPPHLVLYARRYFPAVDPAEVLPAMYLLRDGFLINLNPLTVFRASAKSARKHTGTRAIYPARADLSKKQSAYRGGARPGSPSIIVQSGLPVYTRPQLSIVRAKDPIVEDQNRSTFIVRGQQYSGSLLRSPVPDKDRKSSSLGSPFWFCNHAAVVHNCYIYVPHNYVPDGQSFGRMDHDLLRDSNLN</sequence>
<gene>
    <name evidence="1" type="ORF">K491DRAFT_72099</name>
</gene>
<organism evidence="1 2">
    <name type="scientific">Lophiostoma macrostomum CBS 122681</name>
    <dbReference type="NCBI Taxonomy" id="1314788"/>
    <lineage>
        <taxon>Eukaryota</taxon>
        <taxon>Fungi</taxon>
        <taxon>Dikarya</taxon>
        <taxon>Ascomycota</taxon>
        <taxon>Pezizomycotina</taxon>
        <taxon>Dothideomycetes</taxon>
        <taxon>Pleosporomycetidae</taxon>
        <taxon>Pleosporales</taxon>
        <taxon>Lophiostomataceae</taxon>
        <taxon>Lophiostoma</taxon>
    </lineage>
</organism>
<protein>
    <submittedName>
        <fullName evidence="1">Uncharacterized protein</fullName>
    </submittedName>
</protein>
<evidence type="ECO:0000313" key="2">
    <source>
        <dbReference type="Proteomes" id="UP000799324"/>
    </source>
</evidence>
<accession>A0A6A6SWJ7</accession>
<name>A0A6A6SWJ7_9PLEO</name>
<reference evidence="1" key="1">
    <citation type="journal article" date="2020" name="Stud. Mycol.">
        <title>101 Dothideomycetes genomes: a test case for predicting lifestyles and emergence of pathogens.</title>
        <authorList>
            <person name="Haridas S."/>
            <person name="Albert R."/>
            <person name="Binder M."/>
            <person name="Bloem J."/>
            <person name="Labutti K."/>
            <person name="Salamov A."/>
            <person name="Andreopoulos B."/>
            <person name="Baker S."/>
            <person name="Barry K."/>
            <person name="Bills G."/>
            <person name="Bluhm B."/>
            <person name="Cannon C."/>
            <person name="Castanera R."/>
            <person name="Culley D."/>
            <person name="Daum C."/>
            <person name="Ezra D."/>
            <person name="Gonzalez J."/>
            <person name="Henrissat B."/>
            <person name="Kuo A."/>
            <person name="Liang C."/>
            <person name="Lipzen A."/>
            <person name="Lutzoni F."/>
            <person name="Magnuson J."/>
            <person name="Mondo S."/>
            <person name="Nolan M."/>
            <person name="Ohm R."/>
            <person name="Pangilinan J."/>
            <person name="Park H.-J."/>
            <person name="Ramirez L."/>
            <person name="Alfaro M."/>
            <person name="Sun H."/>
            <person name="Tritt A."/>
            <person name="Yoshinaga Y."/>
            <person name="Zwiers L.-H."/>
            <person name="Turgeon B."/>
            <person name="Goodwin S."/>
            <person name="Spatafora J."/>
            <person name="Crous P."/>
            <person name="Grigoriev I."/>
        </authorList>
    </citation>
    <scope>NUCLEOTIDE SEQUENCE</scope>
    <source>
        <strain evidence="1">CBS 122681</strain>
    </source>
</reference>
<dbReference type="Proteomes" id="UP000799324">
    <property type="component" value="Unassembled WGS sequence"/>
</dbReference>
<dbReference type="EMBL" id="MU004412">
    <property type="protein sequence ID" value="KAF2651992.1"/>
    <property type="molecule type" value="Genomic_DNA"/>
</dbReference>
<evidence type="ECO:0000313" key="1">
    <source>
        <dbReference type="EMBL" id="KAF2651992.1"/>
    </source>
</evidence>